<organism evidence="11 12">
    <name type="scientific">Obba rivulosa</name>
    <dbReference type="NCBI Taxonomy" id="1052685"/>
    <lineage>
        <taxon>Eukaryota</taxon>
        <taxon>Fungi</taxon>
        <taxon>Dikarya</taxon>
        <taxon>Basidiomycota</taxon>
        <taxon>Agaricomycotina</taxon>
        <taxon>Agaricomycetes</taxon>
        <taxon>Polyporales</taxon>
        <taxon>Gelatoporiaceae</taxon>
        <taxon>Obba</taxon>
    </lineage>
</organism>
<evidence type="ECO:0000256" key="6">
    <source>
        <dbReference type="ARBA" id="ARBA00047604"/>
    </source>
</evidence>
<evidence type="ECO:0000259" key="10">
    <source>
        <dbReference type="Pfam" id="PF06974"/>
    </source>
</evidence>
<dbReference type="UniPathway" id="UPA00282"/>
<evidence type="ECO:0000259" key="9">
    <source>
        <dbReference type="Pfam" id="PF03007"/>
    </source>
</evidence>
<dbReference type="OrthoDB" id="619536at2759"/>
<keyword evidence="4" id="KW-0012">Acyltransferase</keyword>
<protein>
    <recommendedName>
        <fullName evidence="13">Diacylglycerol O-acyltransferase</fullName>
    </recommendedName>
</protein>
<sequence length="606" mass="67874">MPVDGYLSMPGEYPCDEGELVAPENVEERLQWSLLELERTGGLTGWAAKYLLSAGDWIERELAERKKTIGGIDNMWLLLTEATDFNPVCASTYSLRGKLSLDMLKNAAMRQAERFPKYKQRLTSVGRRFHGARFEDNPEFNMNNHVHAVTLPEPAGKQELNDLMGKFIAQEWDLRRPLWEMILIENYHDEDGAECAAITRGHHSLADGQGFVLSQLWITSYKSELIELMSSSASKLKSARRGSLRPSQINRSLRPLDPLASNRYTAPVLHVLFAALFWVTYLVSTVVALGWSVYHAIHQGMLFFLTCWRVEMLTGAQQGPRVHEREFASSRTFGMDDVKICQRAFSGAYPGAAKDGKKRAGHVTLNDVVCAIMADVIAKEIDRKPRQTKRWTGVKSWLSRILPSPIGFFIPISVRSPGDFSMRNLSTGSLVYLYPSTDLTSSVTVHTLYTHIHHCRAELSLLKHSLWPLLGFHLIQLSGQVPIFLRPFLSNSTRRLGDSVTKRVRKPLIDMFMQSFPVILTNVPGPAKKSIELEGVEVIKWTALPPQGGKGTVGMGIISYAGGLSIAVAADAVPSARGMCRQICESFEERFEVYLARAKEVLVHED</sequence>
<keyword evidence="8" id="KW-1133">Transmembrane helix</keyword>
<keyword evidence="8" id="KW-0472">Membrane</keyword>
<evidence type="ECO:0000256" key="7">
    <source>
        <dbReference type="ARBA" id="ARBA00048109"/>
    </source>
</evidence>
<dbReference type="GO" id="GO:0047196">
    <property type="term" value="F:long-chain-alcohol O-fatty-acyltransferase activity"/>
    <property type="evidence" value="ECO:0007669"/>
    <property type="project" value="UniProtKB-EC"/>
</dbReference>
<dbReference type="GO" id="GO:0004144">
    <property type="term" value="F:diacylglycerol O-acyltransferase activity"/>
    <property type="evidence" value="ECO:0007669"/>
    <property type="project" value="UniProtKB-EC"/>
</dbReference>
<dbReference type="GO" id="GO:0005886">
    <property type="term" value="C:plasma membrane"/>
    <property type="evidence" value="ECO:0007669"/>
    <property type="project" value="TreeGrafter"/>
</dbReference>
<reference evidence="11 12" key="1">
    <citation type="submission" date="2016-07" db="EMBL/GenBank/DDBJ databases">
        <title>Draft genome of the white-rot fungus Obba rivulosa 3A-2.</title>
        <authorList>
            <consortium name="DOE Joint Genome Institute"/>
            <person name="Miettinen O."/>
            <person name="Riley R."/>
            <person name="Acob R."/>
            <person name="Barry K."/>
            <person name="Cullen D."/>
            <person name="De Vries R."/>
            <person name="Hainaut M."/>
            <person name="Hatakka A."/>
            <person name="Henrissat B."/>
            <person name="Hilden K."/>
            <person name="Kuo R."/>
            <person name="Labutti K."/>
            <person name="Lipzen A."/>
            <person name="Makela M.R."/>
            <person name="Sandor L."/>
            <person name="Spatafora J.W."/>
            <person name="Grigoriev I.V."/>
            <person name="Hibbett D.S."/>
        </authorList>
    </citation>
    <scope>NUCLEOTIDE SEQUENCE [LARGE SCALE GENOMIC DNA]</scope>
    <source>
        <strain evidence="11 12">3A-2</strain>
    </source>
</reference>
<dbReference type="Pfam" id="PF06974">
    <property type="entry name" value="WS_DGAT_C"/>
    <property type="match status" value="1"/>
</dbReference>
<evidence type="ECO:0000256" key="2">
    <source>
        <dbReference type="ARBA" id="ARBA00005189"/>
    </source>
</evidence>
<name>A0A8E2B0D0_9APHY</name>
<dbReference type="InterPro" id="IPR004255">
    <property type="entry name" value="O-acyltransferase_WSD1_N"/>
</dbReference>
<feature type="transmembrane region" description="Helical" evidence="8">
    <location>
        <begin position="268"/>
        <end position="294"/>
    </location>
</feature>
<dbReference type="InterPro" id="IPR045034">
    <property type="entry name" value="O-acyltransferase_WSD1-like"/>
</dbReference>
<feature type="domain" description="O-acyltransferase WSD1 C-terminal" evidence="10">
    <location>
        <begin position="500"/>
        <end position="589"/>
    </location>
</feature>
<comment type="similarity">
    <text evidence="5">In the N-terminal section; belongs to the long-chain O-acyltransferase family.</text>
</comment>
<comment type="pathway">
    <text evidence="2">Lipid metabolism.</text>
</comment>
<dbReference type="PANTHER" id="PTHR31650">
    <property type="entry name" value="O-ACYLTRANSFERASE (WSD1-LIKE) FAMILY PROTEIN"/>
    <property type="match status" value="1"/>
</dbReference>
<proteinExistence type="inferred from homology"/>
<evidence type="ECO:0000256" key="3">
    <source>
        <dbReference type="ARBA" id="ARBA00022679"/>
    </source>
</evidence>
<gene>
    <name evidence="11" type="ORF">OBBRIDRAFT_792348</name>
</gene>
<dbReference type="GO" id="GO:0019432">
    <property type="term" value="P:triglyceride biosynthetic process"/>
    <property type="evidence" value="ECO:0007669"/>
    <property type="project" value="UniProtKB-UniPathway"/>
</dbReference>
<comment type="catalytic activity">
    <reaction evidence="6">
        <text>a long chain fatty alcohol + a fatty acyl-CoA = a long-chain alcohol wax ester + CoA</text>
        <dbReference type="Rhea" id="RHEA:38443"/>
        <dbReference type="ChEBI" id="CHEBI:17135"/>
        <dbReference type="ChEBI" id="CHEBI:57287"/>
        <dbReference type="ChEBI" id="CHEBI:77636"/>
        <dbReference type="ChEBI" id="CHEBI:235323"/>
        <dbReference type="EC" id="2.3.1.75"/>
    </reaction>
</comment>
<evidence type="ECO:0008006" key="13">
    <source>
        <dbReference type="Google" id="ProtNLM"/>
    </source>
</evidence>
<keyword evidence="8" id="KW-0812">Transmembrane</keyword>
<feature type="domain" description="O-acyltransferase WSD1-like N-terminal" evidence="9">
    <location>
        <begin position="99"/>
        <end position="210"/>
    </location>
</feature>
<dbReference type="EMBL" id="KV722386">
    <property type="protein sequence ID" value="OCH91412.1"/>
    <property type="molecule type" value="Genomic_DNA"/>
</dbReference>
<dbReference type="PANTHER" id="PTHR31650:SF1">
    <property type="entry name" value="WAX ESTER SYNTHASE_DIACYLGLYCEROL ACYLTRANSFERASE 4-RELATED"/>
    <property type="match status" value="1"/>
</dbReference>
<dbReference type="Proteomes" id="UP000250043">
    <property type="component" value="Unassembled WGS sequence"/>
</dbReference>
<evidence type="ECO:0000256" key="4">
    <source>
        <dbReference type="ARBA" id="ARBA00023315"/>
    </source>
</evidence>
<dbReference type="AlphaFoldDB" id="A0A8E2B0D0"/>
<dbReference type="InterPro" id="IPR009721">
    <property type="entry name" value="O-acyltransferase_WSD1_C"/>
</dbReference>
<keyword evidence="12" id="KW-1185">Reference proteome</keyword>
<accession>A0A8E2B0D0</accession>
<comment type="pathway">
    <text evidence="1">Glycerolipid metabolism; triacylglycerol biosynthesis.</text>
</comment>
<evidence type="ECO:0000313" key="11">
    <source>
        <dbReference type="EMBL" id="OCH91412.1"/>
    </source>
</evidence>
<evidence type="ECO:0000256" key="8">
    <source>
        <dbReference type="SAM" id="Phobius"/>
    </source>
</evidence>
<evidence type="ECO:0000256" key="5">
    <source>
        <dbReference type="ARBA" id="ARBA00024360"/>
    </source>
</evidence>
<keyword evidence="3" id="KW-0808">Transferase</keyword>
<evidence type="ECO:0000256" key="1">
    <source>
        <dbReference type="ARBA" id="ARBA00004771"/>
    </source>
</evidence>
<evidence type="ECO:0000313" key="12">
    <source>
        <dbReference type="Proteomes" id="UP000250043"/>
    </source>
</evidence>
<comment type="catalytic activity">
    <reaction evidence="7">
        <text>an acyl-CoA + a 1,2-diacyl-sn-glycerol = a triacyl-sn-glycerol + CoA</text>
        <dbReference type="Rhea" id="RHEA:10868"/>
        <dbReference type="ChEBI" id="CHEBI:17815"/>
        <dbReference type="ChEBI" id="CHEBI:57287"/>
        <dbReference type="ChEBI" id="CHEBI:58342"/>
        <dbReference type="ChEBI" id="CHEBI:64615"/>
        <dbReference type="EC" id="2.3.1.20"/>
    </reaction>
</comment>
<dbReference type="Pfam" id="PF03007">
    <property type="entry name" value="WS_DGAT_cat"/>
    <property type="match status" value="1"/>
</dbReference>